<accession>A0AAD7ICX7</accession>
<organism evidence="1 2">
    <name type="scientific">Mycena maculata</name>
    <dbReference type="NCBI Taxonomy" id="230809"/>
    <lineage>
        <taxon>Eukaryota</taxon>
        <taxon>Fungi</taxon>
        <taxon>Dikarya</taxon>
        <taxon>Basidiomycota</taxon>
        <taxon>Agaricomycotina</taxon>
        <taxon>Agaricomycetes</taxon>
        <taxon>Agaricomycetidae</taxon>
        <taxon>Agaricales</taxon>
        <taxon>Marasmiineae</taxon>
        <taxon>Mycenaceae</taxon>
        <taxon>Mycena</taxon>
    </lineage>
</organism>
<gene>
    <name evidence="1" type="ORF">DFH07DRAFT_751754</name>
</gene>
<evidence type="ECO:0000313" key="2">
    <source>
        <dbReference type="Proteomes" id="UP001215280"/>
    </source>
</evidence>
<keyword evidence="2" id="KW-1185">Reference proteome</keyword>
<dbReference type="Proteomes" id="UP001215280">
    <property type="component" value="Unassembled WGS sequence"/>
</dbReference>
<proteinExistence type="predicted"/>
<dbReference type="Gene3D" id="1.20.1280.50">
    <property type="match status" value="1"/>
</dbReference>
<reference evidence="1" key="1">
    <citation type="submission" date="2023-03" db="EMBL/GenBank/DDBJ databases">
        <title>Massive genome expansion in bonnet fungi (Mycena s.s.) driven by repeated elements and novel gene families across ecological guilds.</title>
        <authorList>
            <consortium name="Lawrence Berkeley National Laboratory"/>
            <person name="Harder C.B."/>
            <person name="Miyauchi S."/>
            <person name="Viragh M."/>
            <person name="Kuo A."/>
            <person name="Thoen E."/>
            <person name="Andreopoulos B."/>
            <person name="Lu D."/>
            <person name="Skrede I."/>
            <person name="Drula E."/>
            <person name="Henrissat B."/>
            <person name="Morin E."/>
            <person name="Kohler A."/>
            <person name="Barry K."/>
            <person name="LaButti K."/>
            <person name="Morin E."/>
            <person name="Salamov A."/>
            <person name="Lipzen A."/>
            <person name="Mereny Z."/>
            <person name="Hegedus B."/>
            <person name="Baldrian P."/>
            <person name="Stursova M."/>
            <person name="Weitz H."/>
            <person name="Taylor A."/>
            <person name="Grigoriev I.V."/>
            <person name="Nagy L.G."/>
            <person name="Martin F."/>
            <person name="Kauserud H."/>
        </authorList>
    </citation>
    <scope>NUCLEOTIDE SEQUENCE</scope>
    <source>
        <strain evidence="1">CBHHK188m</strain>
    </source>
</reference>
<name>A0AAD7ICX7_9AGAR</name>
<protein>
    <recommendedName>
        <fullName evidence="3">F-box domain-containing protein</fullName>
    </recommendedName>
</protein>
<evidence type="ECO:0000313" key="1">
    <source>
        <dbReference type="EMBL" id="KAJ7740264.1"/>
    </source>
</evidence>
<dbReference type="InterPro" id="IPR036047">
    <property type="entry name" value="F-box-like_dom_sf"/>
</dbReference>
<dbReference type="SUPFAM" id="SSF81383">
    <property type="entry name" value="F-box domain"/>
    <property type="match status" value="1"/>
</dbReference>
<comment type="caution">
    <text evidence="1">The sequence shown here is derived from an EMBL/GenBank/DDBJ whole genome shotgun (WGS) entry which is preliminary data.</text>
</comment>
<evidence type="ECO:0008006" key="3">
    <source>
        <dbReference type="Google" id="ProtNLM"/>
    </source>
</evidence>
<sequence>MSTYPVLTLPPEVVSEIFENFLPTYPRRPALLGIFSPLFLCRICRQWRQIAISTPTLWRAVSMELQEAEPQETEKIAWKLRLLTTWLSRSGQCPLSLYLYSRVEPGSPLTPYPILSQFLDALVLHCKRWEHVELVMPVEHLHVIRGRDMPLLRDLTFGPSAFRPGYKPPLTLFDRAPQLTNVVLTESFVPASLCLPWAQLTHLEAHCLYEDECAQILTYATNLVDCTFAVCDGAEEVPDCAVPVLPYLQRFILLHIAETWDISLARMLGNVRLPALRTLQVSELFLEPDPLSSLKTLIARSQCTLDELHIDDASLSESVYREAFQSIELTVVPS</sequence>
<dbReference type="EMBL" id="JARJLG010000128">
    <property type="protein sequence ID" value="KAJ7740264.1"/>
    <property type="molecule type" value="Genomic_DNA"/>
</dbReference>
<dbReference type="AlphaFoldDB" id="A0AAD7ICX7"/>